<organism evidence="1 2">
    <name type="scientific">Pseudorhizobium flavum</name>
    <dbReference type="NCBI Taxonomy" id="1335061"/>
    <lineage>
        <taxon>Bacteria</taxon>
        <taxon>Pseudomonadati</taxon>
        <taxon>Pseudomonadota</taxon>
        <taxon>Alphaproteobacteria</taxon>
        <taxon>Hyphomicrobiales</taxon>
        <taxon>Rhizobiaceae</taxon>
        <taxon>Rhizobium/Agrobacterium group</taxon>
        <taxon>Pseudorhizobium</taxon>
    </lineage>
</organism>
<dbReference type="EMBL" id="JACHEJ010000021">
    <property type="protein sequence ID" value="MBB6182185.1"/>
    <property type="molecule type" value="Genomic_DNA"/>
</dbReference>
<protein>
    <submittedName>
        <fullName evidence="1">Uncharacterized protein</fullName>
    </submittedName>
</protein>
<evidence type="ECO:0000313" key="2">
    <source>
        <dbReference type="Proteomes" id="UP000535501"/>
    </source>
</evidence>
<gene>
    <name evidence="1" type="ORF">HNQ75_004174</name>
</gene>
<comment type="caution">
    <text evidence="1">The sequence shown here is derived from an EMBL/GenBank/DDBJ whole genome shotgun (WGS) entry which is preliminary data.</text>
</comment>
<dbReference type="AlphaFoldDB" id="A0A7W9Z193"/>
<accession>A0A7W9Z193</accession>
<dbReference type="Proteomes" id="UP000535501">
    <property type="component" value="Unassembled WGS sequence"/>
</dbReference>
<evidence type="ECO:0000313" key="1">
    <source>
        <dbReference type="EMBL" id="MBB6182185.1"/>
    </source>
</evidence>
<sequence>MPTGDGDRNALVASALIMPISSALPPNEVASPPRAEEVAPTVAAAEAVSGADVPTWILTPWLIPNCRSAGRSYRVHLPVCECR</sequence>
<name>A0A7W9Z193_9HYPH</name>
<proteinExistence type="predicted"/>
<reference evidence="1 2" key="1">
    <citation type="submission" date="2020-08" db="EMBL/GenBank/DDBJ databases">
        <title>Genomic Encyclopedia of Type Strains, Phase IV (KMG-IV): sequencing the most valuable type-strain genomes for metagenomic binning, comparative biology and taxonomic classification.</title>
        <authorList>
            <person name="Goeker M."/>
        </authorList>
    </citation>
    <scope>NUCLEOTIDE SEQUENCE [LARGE SCALE GENOMIC DNA]</scope>
    <source>
        <strain evidence="1 2">DSM 102134</strain>
    </source>
</reference>
<keyword evidence="2" id="KW-1185">Reference proteome</keyword>